<dbReference type="PANTHER" id="PTHR43400">
    <property type="entry name" value="FUMARATE REDUCTASE"/>
    <property type="match status" value="1"/>
</dbReference>
<evidence type="ECO:0000256" key="5">
    <source>
        <dbReference type="RuleBase" id="RU366062"/>
    </source>
</evidence>
<dbReference type="InterPro" id="IPR006311">
    <property type="entry name" value="TAT_signal"/>
</dbReference>
<dbReference type="InterPro" id="IPR019546">
    <property type="entry name" value="TAT_signal_bac_arc"/>
</dbReference>
<reference evidence="7 8" key="1">
    <citation type="submission" date="2022-02" db="EMBL/GenBank/DDBJ databases">
        <title>Mesosutterella porci, a novel member of the family Sutterellaceae from pig feces.</title>
        <authorList>
            <person name="Wylensek D."/>
            <person name="Clavel T."/>
        </authorList>
    </citation>
    <scope>NUCLEOTIDE SEQUENCE [LARGE SCALE GENOMIC DNA]</scope>
    <source>
        <strain evidence="8">oilRF-744-wt-GAM-9</strain>
    </source>
</reference>
<keyword evidence="4 5" id="KW-0560">Oxidoreductase</keyword>
<evidence type="ECO:0000256" key="4">
    <source>
        <dbReference type="ARBA" id="ARBA00023002"/>
    </source>
</evidence>
<dbReference type="Proteomes" id="UP001297600">
    <property type="component" value="Unassembled WGS sequence"/>
</dbReference>
<comment type="similarity">
    <text evidence="5">Belongs to the FAD-dependent oxidoreductase 2 family. FRD/SDH subfamily.</text>
</comment>
<dbReference type="PANTHER" id="PTHR43400:SF7">
    <property type="entry name" value="FAD-DEPENDENT OXIDOREDUCTASE 2 FAD BINDING DOMAIN-CONTAINING PROTEIN"/>
    <property type="match status" value="1"/>
</dbReference>
<dbReference type="NCBIfam" id="TIGR01409">
    <property type="entry name" value="TAT_signal_seq"/>
    <property type="match status" value="1"/>
</dbReference>
<keyword evidence="5" id="KW-0732">Signal</keyword>
<dbReference type="InterPro" id="IPR027477">
    <property type="entry name" value="Succ_DH/fumarate_Rdtase_cat_sf"/>
</dbReference>
<dbReference type="InterPro" id="IPR010960">
    <property type="entry name" value="Flavocytochrome_c"/>
</dbReference>
<keyword evidence="3 5" id="KW-0274">FAD</keyword>
<dbReference type="PRINTS" id="PR00368">
    <property type="entry name" value="FADPNR"/>
</dbReference>
<dbReference type="EMBL" id="JAKNCT010000004">
    <property type="protein sequence ID" value="MCG5030736.1"/>
    <property type="molecule type" value="Genomic_DNA"/>
</dbReference>
<comment type="cofactor">
    <cofactor evidence="1">
        <name>FAD</name>
        <dbReference type="ChEBI" id="CHEBI:57692"/>
    </cofactor>
</comment>
<dbReference type="SUPFAM" id="SSF51905">
    <property type="entry name" value="FAD/NAD(P)-binding domain"/>
    <property type="match status" value="1"/>
</dbReference>
<dbReference type="Gene3D" id="3.50.50.60">
    <property type="entry name" value="FAD/NAD(P)-binding domain"/>
    <property type="match status" value="1"/>
</dbReference>
<evidence type="ECO:0000256" key="1">
    <source>
        <dbReference type="ARBA" id="ARBA00001974"/>
    </source>
</evidence>
<dbReference type="InterPro" id="IPR050315">
    <property type="entry name" value="FAD-oxidoreductase_2"/>
</dbReference>
<name>A0ABS9MQ52_9BURK</name>
<dbReference type="PROSITE" id="PS51318">
    <property type="entry name" value="TAT"/>
    <property type="match status" value="1"/>
</dbReference>
<accession>A0ABS9MQ52</accession>
<keyword evidence="8" id="KW-1185">Reference proteome</keyword>
<gene>
    <name evidence="7" type="ORF">MAF45_04660</name>
</gene>
<proteinExistence type="inferred from homology"/>
<dbReference type="InterPro" id="IPR003953">
    <property type="entry name" value="FAD-dep_OxRdtase_2_FAD-bd"/>
</dbReference>
<evidence type="ECO:0000256" key="3">
    <source>
        <dbReference type="ARBA" id="ARBA00022827"/>
    </source>
</evidence>
<evidence type="ECO:0000259" key="6">
    <source>
        <dbReference type="Pfam" id="PF00890"/>
    </source>
</evidence>
<protein>
    <submittedName>
        <fullName evidence="7">Flavocytochrome c</fullName>
    </submittedName>
</protein>
<keyword evidence="2 5" id="KW-0285">Flavoprotein</keyword>
<comment type="caution">
    <text evidence="7">The sequence shown here is derived from an EMBL/GenBank/DDBJ whole genome shotgun (WGS) entry which is preliminary data.</text>
</comment>
<evidence type="ECO:0000313" key="8">
    <source>
        <dbReference type="Proteomes" id="UP001297600"/>
    </source>
</evidence>
<feature type="chain" id="PRO_5045011700" evidence="5">
    <location>
        <begin position="28"/>
        <end position="486"/>
    </location>
</feature>
<feature type="domain" description="FAD-dependent oxidoreductase 2 FAD-binding" evidence="6">
    <location>
        <begin position="40"/>
        <end position="467"/>
    </location>
</feature>
<dbReference type="NCBIfam" id="TIGR01813">
    <property type="entry name" value="flavo_cyto_c"/>
    <property type="match status" value="1"/>
</dbReference>
<feature type="signal peptide" evidence="5">
    <location>
        <begin position="1"/>
        <end position="27"/>
    </location>
</feature>
<dbReference type="Gene3D" id="3.90.700.10">
    <property type="entry name" value="Succinate dehydrogenase/fumarate reductase flavoprotein, catalytic domain"/>
    <property type="match status" value="1"/>
</dbReference>
<dbReference type="Pfam" id="PF00890">
    <property type="entry name" value="FAD_binding_2"/>
    <property type="match status" value="1"/>
</dbReference>
<organism evidence="7 8">
    <name type="scientific">Mesosutterella porci</name>
    <dbReference type="NCBI Taxonomy" id="2915351"/>
    <lineage>
        <taxon>Bacteria</taxon>
        <taxon>Pseudomonadati</taxon>
        <taxon>Pseudomonadota</taxon>
        <taxon>Betaproteobacteria</taxon>
        <taxon>Burkholderiales</taxon>
        <taxon>Sutterellaceae</taxon>
        <taxon>Mesosutterella</taxon>
    </lineage>
</organism>
<evidence type="ECO:0000313" key="7">
    <source>
        <dbReference type="EMBL" id="MCG5030736.1"/>
    </source>
</evidence>
<sequence>MSGIQRRDFLGAAAAAMAALGSGAANAAQRKSSRWTQSCDVVVVGAGGAGLAAAVTAAEAGKKVLVLEKLGIIGGNTIISGGGYNAADPVLQKKLGVEDSPAKHAQQTLAAGDGRANPQLVNELTSHALESLHWLESLGVKFKPYVYQIYGGLYPRAHVPEKAAGMAYIEALSARAEKLGVKIITNAPVTGIVREKELSGRVLGVEAKVNGRPERIEARCGVVIASGGFGANVAKRSIYDPRMRNLTTTNQPGATGEMIDYAEDVGAQTVGMDYIQCIPGAPLGDKTRSAFFNVVKRFIFVNKAGKRFVAEDRRRDVLRDAFLAQPDPVSFVVIDSQGWDEMPGGPKLRCEASIKAGEAWKCQTLDELAQKMGVPVDVFKKTVAEYNRGVDEKKDALGRSPTVMTKLEKAPFYAGRASMAVHHTMGGILIDVKARVIDRRLRVIPGLYAAGETTGGIHGTNRVGGNAIADIFTFGRIAGRSAATKA</sequence>
<dbReference type="SUPFAM" id="SSF56425">
    <property type="entry name" value="Succinate dehydrogenase/fumarate reductase flavoprotein, catalytic domain"/>
    <property type="match status" value="1"/>
</dbReference>
<evidence type="ECO:0000256" key="2">
    <source>
        <dbReference type="ARBA" id="ARBA00022630"/>
    </source>
</evidence>
<dbReference type="InterPro" id="IPR036188">
    <property type="entry name" value="FAD/NAD-bd_sf"/>
</dbReference>